<evidence type="ECO:0000259" key="1">
    <source>
        <dbReference type="Pfam" id="PF10108"/>
    </source>
</evidence>
<dbReference type="Proteomes" id="UP000178798">
    <property type="component" value="Unassembled WGS sequence"/>
</dbReference>
<accession>A0A1F8DS05</accession>
<dbReference type="Pfam" id="PF10108">
    <property type="entry name" value="DNA_pol_B_exo2"/>
    <property type="match status" value="1"/>
</dbReference>
<dbReference type="Gene3D" id="3.30.420.10">
    <property type="entry name" value="Ribonuclease H-like superfamily/Ribonuclease H"/>
    <property type="match status" value="1"/>
</dbReference>
<gene>
    <name evidence="2" type="ORF">A2999_02910</name>
</gene>
<dbReference type="InterPro" id="IPR019288">
    <property type="entry name" value="3'-5'_exonuclease_PolB-like"/>
</dbReference>
<dbReference type="InterPro" id="IPR012337">
    <property type="entry name" value="RNaseH-like_sf"/>
</dbReference>
<reference evidence="2 3" key="1">
    <citation type="journal article" date="2016" name="Nat. Commun.">
        <title>Thousands of microbial genomes shed light on interconnected biogeochemical processes in an aquifer system.</title>
        <authorList>
            <person name="Anantharaman K."/>
            <person name="Brown C.T."/>
            <person name="Hug L.A."/>
            <person name="Sharon I."/>
            <person name="Castelle C.J."/>
            <person name="Probst A.J."/>
            <person name="Thomas B.C."/>
            <person name="Singh A."/>
            <person name="Wilkins M.J."/>
            <person name="Karaoz U."/>
            <person name="Brodie E.L."/>
            <person name="Williams K.H."/>
            <person name="Hubbard S.S."/>
            <person name="Banfield J.F."/>
        </authorList>
    </citation>
    <scope>NUCLEOTIDE SEQUENCE [LARGE SCALE GENOMIC DNA]</scope>
</reference>
<feature type="domain" description="Predicted 3'-5' exonuclease PolB-like" evidence="1">
    <location>
        <begin position="92"/>
        <end position="231"/>
    </location>
</feature>
<dbReference type="AlphaFoldDB" id="A0A1F8DS05"/>
<sequence length="237" mass="27449">MSTQKLVFDIETIGVDFDALDNTTQDVLTRWIKKESAGETEYKEALRELKEGLGFSPLTGEIVAIGVLDVDKNQGAVYFQAPGENIKEFSEDNIKFKQMTEKEMLENFWTGAKEYSEFITFNGRGFDAPFLMIRSAIYGIKPTKDLMEGRYLYQQRDCKHIDLLDQLTFYGATRRKGNLHLWSKAFDIKSPKEEGITGDDVGRLFKEKKFLDIAKYNVGDLRATKELYERWRKYLNI</sequence>
<comment type="caution">
    <text evidence="2">The sequence shown here is derived from an EMBL/GenBank/DDBJ whole genome shotgun (WGS) entry which is preliminary data.</text>
</comment>
<dbReference type="SUPFAM" id="SSF53098">
    <property type="entry name" value="Ribonuclease H-like"/>
    <property type="match status" value="1"/>
</dbReference>
<dbReference type="InterPro" id="IPR036397">
    <property type="entry name" value="RNaseH_sf"/>
</dbReference>
<evidence type="ECO:0000313" key="3">
    <source>
        <dbReference type="Proteomes" id="UP000178798"/>
    </source>
</evidence>
<dbReference type="GO" id="GO:0003676">
    <property type="term" value="F:nucleic acid binding"/>
    <property type="evidence" value="ECO:0007669"/>
    <property type="project" value="InterPro"/>
</dbReference>
<organism evidence="2 3">
    <name type="scientific">Candidatus Wolfebacteria bacterium RIFCSPLOWO2_01_FULL_38_11</name>
    <dbReference type="NCBI Taxonomy" id="1802556"/>
    <lineage>
        <taxon>Bacteria</taxon>
        <taxon>Candidatus Wolfeibacteriota</taxon>
    </lineage>
</organism>
<evidence type="ECO:0000313" key="2">
    <source>
        <dbReference type="EMBL" id="OGM91407.1"/>
    </source>
</evidence>
<name>A0A1F8DS05_9BACT</name>
<proteinExistence type="predicted"/>
<dbReference type="EMBL" id="MGIQ01000008">
    <property type="protein sequence ID" value="OGM91407.1"/>
    <property type="molecule type" value="Genomic_DNA"/>
</dbReference>
<protein>
    <recommendedName>
        <fullName evidence="1">Predicted 3'-5' exonuclease PolB-like domain-containing protein</fullName>
    </recommendedName>
</protein>
<dbReference type="STRING" id="1802556.A2999_02910"/>